<dbReference type="Proteomes" id="UP000298513">
    <property type="component" value="Unassembled WGS sequence"/>
</dbReference>
<dbReference type="RefSeq" id="WP_135793510.1">
    <property type="nucleotide sequence ID" value="NZ_BNBQ01000002.1"/>
</dbReference>
<keyword evidence="2" id="KW-1185">Reference proteome</keyword>
<sequence length="102" mass="11534">MAEKFVQIIAFETDRIDEMRTLATDIDRRFGGMQHGPTYQAVLKDKSKDDRYYEVLEFASLEAAGRSRHDPGARAFAERMAALCTSPPSFIECDLLESSRPS</sequence>
<dbReference type="InterPro" id="IPR011008">
    <property type="entry name" value="Dimeric_a/b-barrel"/>
</dbReference>
<proteinExistence type="predicted"/>
<dbReference type="AlphaFoldDB" id="A0A4Z1D9T2"/>
<protein>
    <recommendedName>
        <fullName evidence="3">ABM domain-containing protein</fullName>
    </recommendedName>
</protein>
<dbReference type="SUPFAM" id="SSF54909">
    <property type="entry name" value="Dimeric alpha+beta barrel"/>
    <property type="match status" value="1"/>
</dbReference>
<organism evidence="1 2">
    <name type="scientific">Streptomyces griseoluteus</name>
    <dbReference type="NCBI Taxonomy" id="29306"/>
    <lineage>
        <taxon>Bacteria</taxon>
        <taxon>Bacillati</taxon>
        <taxon>Actinomycetota</taxon>
        <taxon>Actinomycetes</taxon>
        <taxon>Kitasatosporales</taxon>
        <taxon>Streptomycetaceae</taxon>
        <taxon>Streptomyces</taxon>
    </lineage>
</organism>
<evidence type="ECO:0000313" key="1">
    <source>
        <dbReference type="EMBL" id="TGN78822.1"/>
    </source>
</evidence>
<dbReference type="GeneID" id="91529993"/>
<evidence type="ECO:0008006" key="3">
    <source>
        <dbReference type="Google" id="ProtNLM"/>
    </source>
</evidence>
<evidence type="ECO:0000313" key="2">
    <source>
        <dbReference type="Proteomes" id="UP000298513"/>
    </source>
</evidence>
<gene>
    <name evidence="1" type="ORF">E5082_25120</name>
</gene>
<reference evidence="1 2" key="1">
    <citation type="submission" date="2019-04" db="EMBL/GenBank/DDBJ databases">
        <title>Streptomyces sp. nov. Bv016 isolated from bark of Buahinia variegata.</title>
        <authorList>
            <person name="Kanchanasin P."/>
            <person name="Tanasupawat S."/>
            <person name="Yuki M."/>
            <person name="Kudo T."/>
        </authorList>
    </citation>
    <scope>NUCLEOTIDE SEQUENCE [LARGE SCALE GENOMIC DNA]</scope>
    <source>
        <strain evidence="1 2">JCM 4765</strain>
    </source>
</reference>
<comment type="caution">
    <text evidence="1">The sequence shown here is derived from an EMBL/GenBank/DDBJ whole genome shotgun (WGS) entry which is preliminary data.</text>
</comment>
<dbReference type="EMBL" id="SRRU01000009">
    <property type="protein sequence ID" value="TGN78822.1"/>
    <property type="molecule type" value="Genomic_DNA"/>
</dbReference>
<name>A0A4Z1D9T2_STRGP</name>
<accession>A0A4Z1D9T2</accession>